<comment type="similarity">
    <text evidence="1">Belongs to the universal ribosomal protein uS3 family.</text>
</comment>
<evidence type="ECO:0000256" key="3">
    <source>
        <dbReference type="ARBA" id="ARBA00023274"/>
    </source>
</evidence>
<feature type="compositionally biased region" description="Pro residues" evidence="4">
    <location>
        <begin position="196"/>
        <end position="208"/>
    </location>
</feature>
<evidence type="ECO:0000313" key="6">
    <source>
        <dbReference type="Proteomes" id="UP000437017"/>
    </source>
</evidence>
<organism evidence="5 6">
    <name type="scientific">Balaenoptera physalus</name>
    <name type="common">Fin whale</name>
    <name type="synonym">Balaena physalus</name>
    <dbReference type="NCBI Taxonomy" id="9770"/>
    <lineage>
        <taxon>Eukaryota</taxon>
        <taxon>Metazoa</taxon>
        <taxon>Chordata</taxon>
        <taxon>Craniata</taxon>
        <taxon>Vertebrata</taxon>
        <taxon>Euteleostomi</taxon>
        <taxon>Mammalia</taxon>
        <taxon>Eutheria</taxon>
        <taxon>Laurasiatheria</taxon>
        <taxon>Artiodactyla</taxon>
        <taxon>Whippomorpha</taxon>
        <taxon>Cetacea</taxon>
        <taxon>Mysticeti</taxon>
        <taxon>Balaenopteridae</taxon>
        <taxon>Balaenoptera</taxon>
    </lineage>
</organism>
<gene>
    <name evidence="5" type="ORF">E2I00_010623</name>
</gene>
<comment type="caution">
    <text evidence="5">The sequence shown here is derived from an EMBL/GenBank/DDBJ whole genome shotgun (WGS) entry which is preliminary data.</text>
</comment>
<keyword evidence="2" id="KW-0689">Ribosomal protein</keyword>
<evidence type="ECO:0000256" key="2">
    <source>
        <dbReference type="ARBA" id="ARBA00022980"/>
    </source>
</evidence>
<keyword evidence="3" id="KW-0687">Ribonucleoprotein</keyword>
<evidence type="ECO:0000313" key="5">
    <source>
        <dbReference type="EMBL" id="KAB0390261.1"/>
    </source>
</evidence>
<evidence type="ECO:0000256" key="1">
    <source>
        <dbReference type="ARBA" id="ARBA00010761"/>
    </source>
</evidence>
<evidence type="ECO:0000256" key="4">
    <source>
        <dbReference type="SAM" id="MobiDB-lite"/>
    </source>
</evidence>
<name>A0A643BQL8_BALPH</name>
<keyword evidence="6" id="KW-1185">Reference proteome</keyword>
<feature type="non-terminal residue" evidence="5">
    <location>
        <position position="1"/>
    </location>
</feature>
<dbReference type="InterPro" id="IPR036419">
    <property type="entry name" value="Ribosomal_S3_C_sf"/>
</dbReference>
<accession>A0A643BQL8</accession>
<reference evidence="5 6" key="1">
    <citation type="journal article" date="2019" name="PLoS ONE">
        <title>Genomic analyses reveal an absence of contemporary introgressive admixture between fin whales and blue whales, despite known hybrids.</title>
        <authorList>
            <person name="Westbury M.V."/>
            <person name="Petersen B."/>
            <person name="Lorenzen E.D."/>
        </authorList>
    </citation>
    <scope>NUCLEOTIDE SEQUENCE [LARGE SCALE GENOMIC DNA]</scope>
    <source>
        <strain evidence="5">FinWhale-01</strain>
    </source>
</reference>
<sequence length="208" mass="22668">CRAGQGIRDDSFGQAVFMLRHVANYALSRAVPESGNRIASPRVLKVPAHRSTLNRHQYVLIKRVHRLFLSAAHGGKKAVQISKKTKFVADGIFKAELNERPCCAEGLLWCAAVHRGEWGRRLRGRVGTLLTTVSMLPCAMCCSDRVLGITVKIMPPWDPTGKTGPKKPLPDHVSIVGPKDEILPTTSISEQKGGKPEPPAMPQPVPTA</sequence>
<dbReference type="GO" id="GO:1990904">
    <property type="term" value="C:ribonucleoprotein complex"/>
    <property type="evidence" value="ECO:0007669"/>
    <property type="project" value="UniProtKB-KW"/>
</dbReference>
<dbReference type="Gene3D" id="3.30.1140.32">
    <property type="entry name" value="Ribosomal protein S3, C-terminal domain"/>
    <property type="match status" value="1"/>
</dbReference>
<dbReference type="GO" id="GO:0005840">
    <property type="term" value="C:ribosome"/>
    <property type="evidence" value="ECO:0007669"/>
    <property type="project" value="UniProtKB-KW"/>
</dbReference>
<proteinExistence type="inferred from homology"/>
<dbReference type="Proteomes" id="UP000437017">
    <property type="component" value="Unassembled WGS sequence"/>
</dbReference>
<feature type="region of interest" description="Disordered" evidence="4">
    <location>
        <begin position="158"/>
        <end position="208"/>
    </location>
</feature>
<dbReference type="EMBL" id="SGJD01005749">
    <property type="protein sequence ID" value="KAB0390261.1"/>
    <property type="molecule type" value="Genomic_DNA"/>
</dbReference>
<protein>
    <submittedName>
        <fullName evidence="5">Uncharacterized protein</fullName>
    </submittedName>
</protein>
<dbReference type="AlphaFoldDB" id="A0A643BQL8"/>